<evidence type="ECO:0000313" key="1">
    <source>
        <dbReference type="EMBL" id="MCF7545497.1"/>
    </source>
</evidence>
<comment type="caution">
    <text evidence="1">The sequence shown here is derived from an EMBL/GenBank/DDBJ whole genome shotgun (WGS) entry which is preliminary data.</text>
</comment>
<proteinExistence type="predicted"/>
<accession>A0ABS9ICS0</accession>
<sequence>MRGVEVFQNAYDSLVKRYAGLTQDVFLVPPDHMSADTDLLDLCGVRYDEKLYFNDAKADLKGYDLSGAGGITINFLLSGVGRSAVFVNENCLQTDTREDLIWLWRYNALHHELMHALDFGKQKNFNTSLRTMDLVGAEVFADQKTLLHLKSMSSDGYMKVALQQYAQNAQTMGRKGGIRTDIYNRLLKKIDSKTLDYWASMEI</sequence>
<gene>
    <name evidence="1" type="ORF">L4G47_25200</name>
</gene>
<protein>
    <submittedName>
        <fullName evidence="1">Uncharacterized protein</fullName>
    </submittedName>
</protein>
<dbReference type="RefSeq" id="WP_237254801.1">
    <property type="nucleotide sequence ID" value="NZ_JAKJXF010000004.1"/>
</dbReference>
<dbReference type="Proteomes" id="UP001162905">
    <property type="component" value="Unassembled WGS sequence"/>
</dbReference>
<dbReference type="EMBL" id="JAKJXH010000044">
    <property type="protein sequence ID" value="MCF7545497.1"/>
    <property type="molecule type" value="Genomic_DNA"/>
</dbReference>
<organism evidence="1 2">
    <name type="scientific">Pseudomonas petrae</name>
    <dbReference type="NCBI Taxonomy" id="2912190"/>
    <lineage>
        <taxon>Bacteria</taxon>
        <taxon>Pseudomonadati</taxon>
        <taxon>Pseudomonadota</taxon>
        <taxon>Gammaproteobacteria</taxon>
        <taxon>Pseudomonadales</taxon>
        <taxon>Pseudomonadaceae</taxon>
        <taxon>Pseudomonas</taxon>
    </lineage>
</organism>
<name>A0ABS9ICS0_9PSED</name>
<keyword evidence="2" id="KW-1185">Reference proteome</keyword>
<evidence type="ECO:0000313" key="2">
    <source>
        <dbReference type="Proteomes" id="UP001162905"/>
    </source>
</evidence>
<reference evidence="1" key="1">
    <citation type="submission" date="2022-01" db="EMBL/GenBank/DDBJ databases">
        <title>Pseudomonas sp. nov. isolated from Antarctic regolith.</title>
        <authorList>
            <person name="Novakova D."/>
            <person name="Sedlar K."/>
        </authorList>
    </citation>
    <scope>NUCLEOTIDE SEQUENCE</scope>
    <source>
        <strain evidence="1">P2647</strain>
    </source>
</reference>